<dbReference type="InterPro" id="IPR015866">
    <property type="entry name" value="Ser-tRNA-synth_1_N"/>
</dbReference>
<dbReference type="InterPro" id="IPR010978">
    <property type="entry name" value="tRNA-bd_arm"/>
</dbReference>
<accession>A0A1G1L1G7</accession>
<feature type="binding site" evidence="12">
    <location>
        <begin position="231"/>
        <end position="233"/>
    </location>
    <ligand>
        <name>L-serine</name>
        <dbReference type="ChEBI" id="CHEBI:33384"/>
    </ligand>
</feature>
<keyword evidence="7 12" id="KW-0067">ATP-binding</keyword>
<comment type="function">
    <text evidence="12">Catalyzes the attachment of serine to tRNA(Ser). Is also able to aminoacylate tRNA(Sec) with serine, to form the misacylated tRNA L-seryl-tRNA(Sec), which will be further converted into selenocysteinyl-tRNA(Sec).</text>
</comment>
<keyword evidence="4 12" id="KW-0963">Cytoplasm</keyword>
<dbReference type="InterPro" id="IPR006195">
    <property type="entry name" value="aa-tRNA-synth_II"/>
</dbReference>
<dbReference type="GO" id="GO:0006434">
    <property type="term" value="P:seryl-tRNA aminoacylation"/>
    <property type="evidence" value="ECO:0007669"/>
    <property type="project" value="UniProtKB-UniRule"/>
</dbReference>
<evidence type="ECO:0000256" key="1">
    <source>
        <dbReference type="ARBA" id="ARBA00004496"/>
    </source>
</evidence>
<dbReference type="NCBIfam" id="TIGR00414">
    <property type="entry name" value="serS"/>
    <property type="match status" value="1"/>
</dbReference>
<dbReference type="PIRSF" id="PIRSF001529">
    <property type="entry name" value="Ser-tRNA-synth_IIa"/>
    <property type="match status" value="1"/>
</dbReference>
<dbReference type="PRINTS" id="PR00981">
    <property type="entry name" value="TRNASYNTHSER"/>
</dbReference>
<feature type="binding site" evidence="13">
    <location>
        <position position="383"/>
    </location>
    <ligand>
        <name>L-serine</name>
        <dbReference type="ChEBI" id="CHEBI:33384"/>
    </ligand>
</feature>
<evidence type="ECO:0000256" key="15">
    <source>
        <dbReference type="SAM" id="Coils"/>
    </source>
</evidence>
<comment type="caution">
    <text evidence="12">Lacks conserved residue(s) required for the propagation of feature annotation.</text>
</comment>
<comment type="pathway">
    <text evidence="2 12">Aminoacyl-tRNA biosynthesis; selenocysteinyl-tRNA(Sec) biosynthesis; L-seryl-tRNA(Sec) from L-serine and tRNA(Sec): step 1/1.</text>
</comment>
<dbReference type="GO" id="GO:0004828">
    <property type="term" value="F:serine-tRNA ligase activity"/>
    <property type="evidence" value="ECO:0007669"/>
    <property type="project" value="UniProtKB-UniRule"/>
</dbReference>
<evidence type="ECO:0000256" key="13">
    <source>
        <dbReference type="PIRSR" id="PIRSR001529-1"/>
    </source>
</evidence>
<dbReference type="GO" id="GO:0005737">
    <property type="term" value="C:cytoplasm"/>
    <property type="evidence" value="ECO:0007669"/>
    <property type="project" value="UniProtKB-SubCell"/>
</dbReference>
<keyword evidence="8 12" id="KW-0648">Protein biosynthesis</keyword>
<evidence type="ECO:0000256" key="6">
    <source>
        <dbReference type="ARBA" id="ARBA00022741"/>
    </source>
</evidence>
<evidence type="ECO:0000256" key="4">
    <source>
        <dbReference type="ARBA" id="ARBA00022490"/>
    </source>
</evidence>
<dbReference type="HAMAP" id="MF_00176">
    <property type="entry name" value="Ser_tRNA_synth_type1"/>
    <property type="match status" value="1"/>
</dbReference>
<evidence type="ECO:0000256" key="12">
    <source>
        <dbReference type="HAMAP-Rule" id="MF_00176"/>
    </source>
</evidence>
<feature type="binding site" evidence="12 13">
    <location>
        <position position="285"/>
    </location>
    <ligand>
        <name>L-serine</name>
        <dbReference type="ChEBI" id="CHEBI:33384"/>
    </ligand>
</feature>
<evidence type="ECO:0000256" key="8">
    <source>
        <dbReference type="ARBA" id="ARBA00022917"/>
    </source>
</evidence>
<evidence type="ECO:0000256" key="9">
    <source>
        <dbReference type="ARBA" id="ARBA00023146"/>
    </source>
</evidence>
<dbReference type="InterPro" id="IPR045864">
    <property type="entry name" value="aa-tRNA-synth_II/BPL/LPL"/>
</dbReference>
<gene>
    <name evidence="12" type="primary">serS</name>
    <name evidence="17" type="ORF">A3G33_06515</name>
</gene>
<evidence type="ECO:0000256" key="5">
    <source>
        <dbReference type="ARBA" id="ARBA00022598"/>
    </source>
</evidence>
<dbReference type="PANTHER" id="PTHR43697:SF1">
    <property type="entry name" value="SERINE--TRNA LIGASE"/>
    <property type="match status" value="1"/>
</dbReference>
<evidence type="ECO:0000259" key="16">
    <source>
        <dbReference type="PROSITE" id="PS50862"/>
    </source>
</evidence>
<dbReference type="InterPro" id="IPR042103">
    <property type="entry name" value="SerRS_1_N_sf"/>
</dbReference>
<dbReference type="Gene3D" id="1.10.287.40">
    <property type="entry name" value="Serine-tRNA synthetase, tRNA binding domain"/>
    <property type="match status" value="1"/>
</dbReference>
<feature type="binding site" evidence="12 14">
    <location>
        <begin position="262"/>
        <end position="264"/>
    </location>
    <ligand>
        <name>ATP</name>
        <dbReference type="ChEBI" id="CHEBI:30616"/>
    </ligand>
</feature>
<feature type="binding site" evidence="12">
    <location>
        <position position="385"/>
    </location>
    <ligand>
        <name>L-serine</name>
        <dbReference type="ChEBI" id="CHEBI:33384"/>
    </ligand>
</feature>
<dbReference type="SUPFAM" id="SSF46589">
    <property type="entry name" value="tRNA-binding arm"/>
    <property type="match status" value="1"/>
</dbReference>
<dbReference type="PANTHER" id="PTHR43697">
    <property type="entry name" value="SERYL-TRNA SYNTHETASE"/>
    <property type="match status" value="1"/>
</dbReference>
<evidence type="ECO:0000313" key="18">
    <source>
        <dbReference type="Proteomes" id="UP000178187"/>
    </source>
</evidence>
<keyword evidence="9 12" id="KW-0030">Aminoacyl-tRNA synthetase</keyword>
<proteinExistence type="inferred from homology"/>
<dbReference type="UniPathway" id="UPA00906">
    <property type="reaction ID" value="UER00895"/>
</dbReference>
<comment type="catalytic activity">
    <reaction evidence="11 12">
        <text>tRNA(Ser) + L-serine + ATP = L-seryl-tRNA(Ser) + AMP + diphosphate + H(+)</text>
        <dbReference type="Rhea" id="RHEA:12292"/>
        <dbReference type="Rhea" id="RHEA-COMP:9669"/>
        <dbReference type="Rhea" id="RHEA-COMP:9703"/>
        <dbReference type="ChEBI" id="CHEBI:15378"/>
        <dbReference type="ChEBI" id="CHEBI:30616"/>
        <dbReference type="ChEBI" id="CHEBI:33019"/>
        <dbReference type="ChEBI" id="CHEBI:33384"/>
        <dbReference type="ChEBI" id="CHEBI:78442"/>
        <dbReference type="ChEBI" id="CHEBI:78533"/>
        <dbReference type="ChEBI" id="CHEBI:456215"/>
        <dbReference type="EC" id="6.1.1.11"/>
    </reaction>
</comment>
<comment type="caution">
    <text evidence="17">The sequence shown here is derived from an EMBL/GenBank/DDBJ whole genome shotgun (WGS) entry which is preliminary data.</text>
</comment>
<reference evidence="17 18" key="1">
    <citation type="journal article" date="2016" name="Nat. Commun.">
        <title>Thousands of microbial genomes shed light on interconnected biogeochemical processes in an aquifer system.</title>
        <authorList>
            <person name="Anantharaman K."/>
            <person name="Brown C.T."/>
            <person name="Hug L.A."/>
            <person name="Sharon I."/>
            <person name="Castelle C.J."/>
            <person name="Probst A.J."/>
            <person name="Thomas B.C."/>
            <person name="Singh A."/>
            <person name="Wilkins M.J."/>
            <person name="Karaoz U."/>
            <person name="Brodie E.L."/>
            <person name="Williams K.H."/>
            <person name="Hubbard S.S."/>
            <person name="Banfield J.F."/>
        </authorList>
    </citation>
    <scope>NUCLEOTIDE SEQUENCE [LARGE SCALE GENOMIC DNA]</scope>
</reference>
<evidence type="ECO:0000256" key="14">
    <source>
        <dbReference type="PIRSR" id="PIRSR001529-2"/>
    </source>
</evidence>
<evidence type="ECO:0000313" key="17">
    <source>
        <dbReference type="EMBL" id="OGW98968.1"/>
    </source>
</evidence>
<dbReference type="Proteomes" id="UP000178187">
    <property type="component" value="Unassembled WGS sequence"/>
</dbReference>
<dbReference type="PROSITE" id="PS50862">
    <property type="entry name" value="AA_TRNA_LIGASE_II"/>
    <property type="match status" value="1"/>
</dbReference>
<dbReference type="InterPro" id="IPR002314">
    <property type="entry name" value="aa-tRNA-synt_IIb"/>
</dbReference>
<dbReference type="InterPro" id="IPR002317">
    <property type="entry name" value="Ser-tRNA-ligase_type_1"/>
</dbReference>
<dbReference type="AlphaFoldDB" id="A0A1G1L1G7"/>
<name>A0A1G1L1G7_9BACT</name>
<dbReference type="Pfam" id="PF02403">
    <property type="entry name" value="Seryl_tRNA_N"/>
    <property type="match status" value="1"/>
</dbReference>
<dbReference type="Pfam" id="PF00587">
    <property type="entry name" value="tRNA-synt_2b"/>
    <property type="match status" value="1"/>
</dbReference>
<evidence type="ECO:0000256" key="2">
    <source>
        <dbReference type="ARBA" id="ARBA00005045"/>
    </source>
</evidence>
<dbReference type="SUPFAM" id="SSF55681">
    <property type="entry name" value="Class II aaRS and biotin synthetases"/>
    <property type="match status" value="1"/>
</dbReference>
<dbReference type="InterPro" id="IPR033729">
    <property type="entry name" value="SerRS_core"/>
</dbReference>
<organism evidence="17 18">
    <name type="scientific">Candidatus Danuiimicrobium aquiferis</name>
    <dbReference type="NCBI Taxonomy" id="1801832"/>
    <lineage>
        <taxon>Bacteria</taxon>
        <taxon>Pseudomonadati</taxon>
        <taxon>Candidatus Omnitrophota</taxon>
        <taxon>Candidatus Danuiimicrobium</taxon>
    </lineage>
</organism>
<keyword evidence="15" id="KW-0175">Coiled coil</keyword>
<feature type="binding site" evidence="13">
    <location>
        <position position="262"/>
    </location>
    <ligand>
        <name>L-serine</name>
        <dbReference type="ChEBI" id="CHEBI:33384"/>
    </ligand>
</feature>
<keyword evidence="5 12" id="KW-0436">Ligase</keyword>
<comment type="subcellular location">
    <subcellularLocation>
        <location evidence="1 12">Cytoplasm</location>
    </subcellularLocation>
</comment>
<keyword evidence="6 12" id="KW-0547">Nucleotide-binding</keyword>
<evidence type="ECO:0000256" key="7">
    <source>
        <dbReference type="ARBA" id="ARBA00022840"/>
    </source>
</evidence>
<feature type="domain" description="Aminoacyl-transfer RNA synthetases class-II family profile" evidence="16">
    <location>
        <begin position="139"/>
        <end position="410"/>
    </location>
</feature>
<comment type="subunit">
    <text evidence="12">Homodimer. The tRNA molecule binds across the dimer.</text>
</comment>
<dbReference type="GO" id="GO:0016260">
    <property type="term" value="P:selenocysteine biosynthetic process"/>
    <property type="evidence" value="ECO:0007669"/>
    <property type="project" value="UniProtKB-UniRule"/>
</dbReference>
<evidence type="ECO:0000256" key="10">
    <source>
        <dbReference type="ARBA" id="ARBA00047929"/>
    </source>
</evidence>
<sequence>MLDIRLIREDTNNLKKGLQKKKVDTAVIDKLLALDRERRDLITEGEKLKAERNQANDKISKAKKEGTFSESLLLDLKVLSQKIGEYDSKVGKIDENINKMIVAIPNFAHESVPDGSTAEQNKTVKEWGKPKEFSFKPKDHMELAAQNGWISFERATKISGAGFALYQKEGARLIRALMNFMVDLHVKKHGYQEIWPPSLVNRTSMTGTGQLPKMEEDMYALKNDDFFLIPTAEVPVTNILRDEVLKEEELPVKFVAYSPCFRREAGSYGKDTRGLSRLHQFDKVELVKFVKPGTALDELESLVCDAEEVLQLLEIPYRVVLLCGGDLSFAAAKCYDIEGYAPGAKKWFEISSCSTFLDFQARRINVKYKPSDGKKPQLVHTLNGSGVAFARTILCLMENHQQADGSIKLPKALEEYI</sequence>
<evidence type="ECO:0000256" key="11">
    <source>
        <dbReference type="ARBA" id="ARBA00048823"/>
    </source>
</evidence>
<feature type="binding site" evidence="13">
    <location>
        <position position="231"/>
    </location>
    <ligand>
        <name>L-serine</name>
        <dbReference type="ChEBI" id="CHEBI:33384"/>
    </ligand>
</feature>
<comment type="domain">
    <text evidence="12">Consists of two distinct domains, a catalytic core and a N-terminal extension that is involved in tRNA binding.</text>
</comment>
<evidence type="ECO:0000256" key="3">
    <source>
        <dbReference type="ARBA" id="ARBA00010728"/>
    </source>
</evidence>
<dbReference type="Gene3D" id="3.30.930.10">
    <property type="entry name" value="Bira Bifunctional Protein, Domain 2"/>
    <property type="match status" value="1"/>
</dbReference>
<dbReference type="CDD" id="cd00770">
    <property type="entry name" value="SerRS_core"/>
    <property type="match status" value="1"/>
</dbReference>
<comment type="similarity">
    <text evidence="3 12">Belongs to the class-II aminoacyl-tRNA synthetase family. Type-1 seryl-tRNA synthetase subfamily.</text>
</comment>
<comment type="catalytic activity">
    <reaction evidence="10 12">
        <text>tRNA(Sec) + L-serine + ATP = L-seryl-tRNA(Sec) + AMP + diphosphate + H(+)</text>
        <dbReference type="Rhea" id="RHEA:42580"/>
        <dbReference type="Rhea" id="RHEA-COMP:9742"/>
        <dbReference type="Rhea" id="RHEA-COMP:10128"/>
        <dbReference type="ChEBI" id="CHEBI:15378"/>
        <dbReference type="ChEBI" id="CHEBI:30616"/>
        <dbReference type="ChEBI" id="CHEBI:33019"/>
        <dbReference type="ChEBI" id="CHEBI:33384"/>
        <dbReference type="ChEBI" id="CHEBI:78442"/>
        <dbReference type="ChEBI" id="CHEBI:78533"/>
        <dbReference type="ChEBI" id="CHEBI:456215"/>
        <dbReference type="EC" id="6.1.1.11"/>
    </reaction>
</comment>
<dbReference type="EC" id="6.1.1.11" evidence="12"/>
<feature type="coiled-coil region" evidence="15">
    <location>
        <begin position="31"/>
        <end position="65"/>
    </location>
</feature>
<feature type="binding site" evidence="12 14">
    <location>
        <begin position="349"/>
        <end position="352"/>
    </location>
    <ligand>
        <name>ATP</name>
        <dbReference type="ChEBI" id="CHEBI:30616"/>
    </ligand>
</feature>
<dbReference type="GO" id="GO:0005524">
    <property type="term" value="F:ATP binding"/>
    <property type="evidence" value="ECO:0007669"/>
    <property type="project" value="UniProtKB-UniRule"/>
</dbReference>
<dbReference type="EMBL" id="MHFR01000018">
    <property type="protein sequence ID" value="OGW98968.1"/>
    <property type="molecule type" value="Genomic_DNA"/>
</dbReference>
<protein>
    <recommendedName>
        <fullName evidence="12">Serine--tRNA ligase</fullName>
        <ecNumber evidence="12">6.1.1.11</ecNumber>
    </recommendedName>
    <alternativeName>
        <fullName evidence="12">Seryl-tRNA synthetase</fullName>
        <shortName evidence="12">SerRS</shortName>
    </alternativeName>
    <alternativeName>
        <fullName evidence="12">Seryl-tRNA(Ser/Sec) synthetase</fullName>
    </alternativeName>
</protein>